<accession>A0ABN3B6I5</accession>
<evidence type="ECO:0000256" key="2">
    <source>
        <dbReference type="ARBA" id="ARBA00011881"/>
    </source>
</evidence>
<dbReference type="NCBIfam" id="NF002134">
    <property type="entry name" value="PRK00971.1-4"/>
    <property type="match status" value="1"/>
</dbReference>
<dbReference type="Gene3D" id="3.40.710.10">
    <property type="entry name" value="DD-peptidase/beta-lactamase superfamily"/>
    <property type="match status" value="1"/>
</dbReference>
<comment type="similarity">
    <text evidence="1 6">Belongs to the glutaminase family.</text>
</comment>
<dbReference type="Gene3D" id="3.30.750.24">
    <property type="entry name" value="STAS domain"/>
    <property type="match status" value="2"/>
</dbReference>
<feature type="binding site" evidence="6">
    <location>
        <position position="243"/>
    </location>
    <ligand>
        <name>substrate</name>
    </ligand>
</feature>
<comment type="catalytic activity">
    <reaction evidence="5 6">
        <text>L-glutamine + H2O = L-glutamate + NH4(+)</text>
        <dbReference type="Rhea" id="RHEA:15889"/>
        <dbReference type="ChEBI" id="CHEBI:15377"/>
        <dbReference type="ChEBI" id="CHEBI:28938"/>
        <dbReference type="ChEBI" id="CHEBI:29985"/>
        <dbReference type="ChEBI" id="CHEBI:58359"/>
        <dbReference type="EC" id="3.5.1.2"/>
    </reaction>
</comment>
<dbReference type="HAMAP" id="MF_00313">
    <property type="entry name" value="Glutaminase"/>
    <property type="match status" value="1"/>
</dbReference>
<dbReference type="EMBL" id="BAAAOP010000005">
    <property type="protein sequence ID" value="GAA2188167.1"/>
    <property type="molecule type" value="Genomic_DNA"/>
</dbReference>
<dbReference type="PANTHER" id="PTHR12544:SF29">
    <property type="entry name" value="GLUTAMINASE"/>
    <property type="match status" value="1"/>
</dbReference>
<dbReference type="EC" id="3.5.1.2" evidence="3 6"/>
<evidence type="ECO:0000256" key="1">
    <source>
        <dbReference type="ARBA" id="ARBA00011076"/>
    </source>
</evidence>
<feature type="binding site" evidence="6">
    <location>
        <position position="64"/>
    </location>
    <ligand>
        <name>substrate</name>
    </ligand>
</feature>
<feature type="binding site" evidence="6">
    <location>
        <position position="114"/>
    </location>
    <ligand>
        <name>substrate</name>
    </ligand>
</feature>
<dbReference type="SUPFAM" id="SSF56601">
    <property type="entry name" value="beta-lactamase/transpeptidase-like"/>
    <property type="match status" value="1"/>
</dbReference>
<feature type="binding site" evidence="6">
    <location>
        <position position="167"/>
    </location>
    <ligand>
        <name>substrate</name>
    </ligand>
</feature>
<gene>
    <name evidence="6" type="primary">glsA</name>
    <name evidence="8" type="ORF">GCM10009786_16160</name>
</gene>
<keyword evidence="9" id="KW-1185">Reference proteome</keyword>
<evidence type="ECO:0000313" key="8">
    <source>
        <dbReference type="EMBL" id="GAA2188167.1"/>
    </source>
</evidence>
<feature type="binding site" evidence="6">
    <location>
        <position position="191"/>
    </location>
    <ligand>
        <name>substrate</name>
    </ligand>
</feature>
<evidence type="ECO:0000256" key="3">
    <source>
        <dbReference type="ARBA" id="ARBA00012918"/>
    </source>
</evidence>
<dbReference type="Proteomes" id="UP001501084">
    <property type="component" value="Unassembled WGS sequence"/>
</dbReference>
<organism evidence="8 9">
    <name type="scientific">Leucobacter alluvii</name>
    <dbReference type="NCBI Taxonomy" id="340321"/>
    <lineage>
        <taxon>Bacteria</taxon>
        <taxon>Bacillati</taxon>
        <taxon>Actinomycetota</taxon>
        <taxon>Actinomycetes</taxon>
        <taxon>Micrococcales</taxon>
        <taxon>Microbacteriaceae</taxon>
        <taxon>Leucobacter</taxon>
    </lineage>
</organism>
<dbReference type="InterPro" id="IPR012338">
    <property type="entry name" value="Beta-lactam/transpept-like"/>
</dbReference>
<evidence type="ECO:0000256" key="7">
    <source>
        <dbReference type="SAM" id="MobiDB-lite"/>
    </source>
</evidence>
<comment type="subunit">
    <text evidence="2 6">Homotetramer.</text>
</comment>
<evidence type="ECO:0000256" key="4">
    <source>
        <dbReference type="ARBA" id="ARBA00022801"/>
    </source>
</evidence>
<proteinExistence type="inferred from homology"/>
<comment type="caution">
    <text evidence="8">The sequence shown here is derived from an EMBL/GenBank/DDBJ whole genome shotgun (WGS) entry which is preliminary data.</text>
</comment>
<dbReference type="NCBIfam" id="TIGR03814">
    <property type="entry name" value="Gln_ase"/>
    <property type="match status" value="1"/>
</dbReference>
<feature type="binding site" evidence="6">
    <location>
        <position position="261"/>
    </location>
    <ligand>
        <name>substrate</name>
    </ligand>
</feature>
<dbReference type="SUPFAM" id="SSF52091">
    <property type="entry name" value="SpoIIaa-like"/>
    <property type="match status" value="1"/>
</dbReference>
<dbReference type="InterPro" id="IPR036513">
    <property type="entry name" value="STAS_dom_sf"/>
</dbReference>
<feature type="binding site" evidence="6">
    <location>
        <position position="160"/>
    </location>
    <ligand>
        <name>substrate</name>
    </ligand>
</feature>
<dbReference type="PANTHER" id="PTHR12544">
    <property type="entry name" value="GLUTAMINASE"/>
    <property type="match status" value="1"/>
</dbReference>
<protein>
    <recommendedName>
        <fullName evidence="3 6">Glutaminase</fullName>
        <ecNumber evidence="3 6">3.5.1.2</ecNumber>
    </recommendedName>
</protein>
<keyword evidence="4 6" id="KW-0378">Hydrolase</keyword>
<name>A0ABN3B6I5_9MICO</name>
<dbReference type="Pfam" id="PF04960">
    <property type="entry name" value="Glutaminase"/>
    <property type="match status" value="1"/>
</dbReference>
<sequence length="420" mass="44804">MHTPVPEYLQEVLDGLSGHVDGAVADYIPELAAADPDRFGIALMTTSGRVHAAGDADAEFSIQSVSKPFIYAAAIMDRGLPRVLRSVGVEPSGEAFDELSLEQGSHRPRNPMINAGAITAHQLLVGEGATSAQRTDRARAFLSVLADRELRIDEAVMQSELETADRNLALAHLLRNYGIFSTCAHEAVAGYTAQCSIMVTARDLAVMGACLANDGVQPHTGNRVVPSDVARQTLSVMAAAGMYDAAGTWFSEVGIPAKSGVSGGMLGVLPGQLGIGLFSPRLDEHGNSARGVEAFRRLSSDMNLHLMTAGPVGSAPIRTIERSDDRITVVLQGAIQFAGAEAVLDRLQSIEPGSTLVLFDVSRVDRFLDVGRRMTLEGMRRLRLDGHRVALHDPDGLLPEPDMGDGHVPESWPVPTPHRS</sequence>
<reference evidence="8 9" key="1">
    <citation type="journal article" date="2019" name="Int. J. Syst. Evol. Microbiol.">
        <title>The Global Catalogue of Microorganisms (GCM) 10K type strain sequencing project: providing services to taxonomists for standard genome sequencing and annotation.</title>
        <authorList>
            <consortium name="The Broad Institute Genomics Platform"/>
            <consortium name="The Broad Institute Genome Sequencing Center for Infectious Disease"/>
            <person name="Wu L."/>
            <person name="Ma J."/>
        </authorList>
    </citation>
    <scope>NUCLEOTIDE SEQUENCE [LARGE SCALE GENOMIC DNA]</scope>
    <source>
        <strain evidence="8 9">JCM 14919</strain>
    </source>
</reference>
<keyword evidence="6" id="KW-0007">Acetylation</keyword>
<dbReference type="InterPro" id="IPR015868">
    <property type="entry name" value="Glutaminase"/>
</dbReference>
<feature type="region of interest" description="Disordered" evidence="7">
    <location>
        <begin position="395"/>
        <end position="420"/>
    </location>
</feature>
<evidence type="ECO:0000256" key="5">
    <source>
        <dbReference type="ARBA" id="ARBA00049534"/>
    </source>
</evidence>
<dbReference type="RefSeq" id="WP_346057960.1">
    <property type="nucleotide sequence ID" value="NZ_BAAAOP010000005.1"/>
</dbReference>
<evidence type="ECO:0000313" key="9">
    <source>
        <dbReference type="Proteomes" id="UP001501084"/>
    </source>
</evidence>
<evidence type="ECO:0000256" key="6">
    <source>
        <dbReference type="HAMAP-Rule" id="MF_00313"/>
    </source>
</evidence>